<sequence>MINIYSTGDVVKLKSGGPEMTVNKVFVNIDDEFTGNYECQWFAGDKLDEGIFPEESLVEVTAEE</sequence>
<dbReference type="EMBL" id="CP000510">
    <property type="protein sequence ID" value="ABM04070.1"/>
    <property type="molecule type" value="Genomic_DNA"/>
</dbReference>
<evidence type="ECO:0000313" key="1">
    <source>
        <dbReference type="EMBL" id="ABM04070.1"/>
    </source>
</evidence>
<dbReference type="AlphaFoldDB" id="A1SX55"/>
<accession>A1SX55</accession>
<reference evidence="1 2" key="1">
    <citation type="submission" date="2007-01" db="EMBL/GenBank/DDBJ databases">
        <title>Complete sequence of Psychromonas ingrahamii 37.</title>
        <authorList>
            <consortium name="US DOE Joint Genome Institute"/>
            <person name="Copeland A."/>
            <person name="Lucas S."/>
            <person name="Lapidus A."/>
            <person name="Barry K."/>
            <person name="Detter J.C."/>
            <person name="Glavina del Rio T."/>
            <person name="Hammon N."/>
            <person name="Israni S."/>
            <person name="Dalin E."/>
            <person name="Tice H."/>
            <person name="Pitluck S."/>
            <person name="Thompson L.S."/>
            <person name="Brettin T."/>
            <person name="Bruce D."/>
            <person name="Han C."/>
            <person name="Tapia R."/>
            <person name="Schmutz J."/>
            <person name="Larimer F."/>
            <person name="Land M."/>
            <person name="Hauser L."/>
            <person name="Kyrpides N."/>
            <person name="Ivanova N."/>
            <person name="Staley J."/>
            <person name="Richardson P."/>
        </authorList>
    </citation>
    <scope>NUCLEOTIDE SEQUENCE [LARGE SCALE GENOMIC DNA]</scope>
    <source>
        <strain evidence="1 2">37</strain>
    </source>
</reference>
<evidence type="ECO:0008006" key="3">
    <source>
        <dbReference type="Google" id="ProtNLM"/>
    </source>
</evidence>
<organism evidence="1 2">
    <name type="scientific">Psychromonas ingrahamii (strain DSM 17664 / CCUG 51855 / 37)</name>
    <dbReference type="NCBI Taxonomy" id="357804"/>
    <lineage>
        <taxon>Bacteria</taxon>
        <taxon>Pseudomonadati</taxon>
        <taxon>Pseudomonadota</taxon>
        <taxon>Gammaproteobacteria</taxon>
        <taxon>Alteromonadales</taxon>
        <taxon>Psychromonadaceae</taxon>
        <taxon>Psychromonas</taxon>
    </lineage>
</organism>
<dbReference type="KEGG" id="pin:Ping_2330"/>
<dbReference type="eggNOG" id="COG5475">
    <property type="taxonomic scope" value="Bacteria"/>
</dbReference>
<dbReference type="OrthoDB" id="1264301at2"/>
<dbReference type="Proteomes" id="UP000000639">
    <property type="component" value="Chromosome"/>
</dbReference>
<name>A1SX55_PSYIN</name>
<gene>
    <name evidence="1" type="ordered locus">Ping_2330</name>
</gene>
<dbReference type="InterPro" id="IPR019226">
    <property type="entry name" value="DUF2158"/>
</dbReference>
<dbReference type="Pfam" id="PF09926">
    <property type="entry name" value="DUF2158"/>
    <property type="match status" value="1"/>
</dbReference>
<proteinExistence type="predicted"/>
<dbReference type="HOGENOM" id="CLU_194558_0_0_6"/>
<keyword evidence="2" id="KW-1185">Reference proteome</keyword>
<dbReference type="RefSeq" id="WP_011770630.1">
    <property type="nucleotide sequence ID" value="NC_008709.1"/>
</dbReference>
<evidence type="ECO:0000313" key="2">
    <source>
        <dbReference type="Proteomes" id="UP000000639"/>
    </source>
</evidence>
<protein>
    <recommendedName>
        <fullName evidence="3">DUF2158 domain-containing protein</fullName>
    </recommendedName>
</protein>